<evidence type="ECO:0000313" key="2">
    <source>
        <dbReference type="Proteomes" id="UP001642483"/>
    </source>
</evidence>
<accession>A0ABP0H1U7</accession>
<keyword evidence="2" id="KW-1185">Reference proteome</keyword>
<organism evidence="1 2">
    <name type="scientific">Clavelina lepadiformis</name>
    <name type="common">Light-bulb sea squirt</name>
    <name type="synonym">Ascidia lepadiformis</name>
    <dbReference type="NCBI Taxonomy" id="159417"/>
    <lineage>
        <taxon>Eukaryota</taxon>
        <taxon>Metazoa</taxon>
        <taxon>Chordata</taxon>
        <taxon>Tunicata</taxon>
        <taxon>Ascidiacea</taxon>
        <taxon>Aplousobranchia</taxon>
        <taxon>Clavelinidae</taxon>
        <taxon>Clavelina</taxon>
    </lineage>
</organism>
<reference evidence="1 2" key="1">
    <citation type="submission" date="2024-02" db="EMBL/GenBank/DDBJ databases">
        <authorList>
            <person name="Daric V."/>
            <person name="Darras S."/>
        </authorList>
    </citation>
    <scope>NUCLEOTIDE SEQUENCE [LARGE SCALE GENOMIC DNA]</scope>
</reference>
<protein>
    <submittedName>
        <fullName evidence="1">Uncharacterized protein</fullName>
    </submittedName>
</protein>
<name>A0ABP0H1U7_CLALP</name>
<dbReference type="PANTHER" id="PTHR21696">
    <property type="entry name" value="PROTEIN UNC-79 HOMOLOG"/>
    <property type="match status" value="1"/>
</dbReference>
<gene>
    <name evidence="1" type="ORF">CVLEPA_LOCUS31353</name>
</gene>
<sequence>MRRIVRRFNENFGIAGDEYSPSIHELIAIVNDFDNILIGFLKNTPGIENSTIHRSWDIAHVNNLPRLNYFQLYQTLITLMRIISVFDSSQNAILAEETMKCLCTVMAFITREDRANLPHAVAELLYDCGLKNFSLQACILKYLCRKIIPSCFGLDSNEGAYNRPSVQNIPGIINLVFEFADDTSFHFELMETFLLFNQDLLILLRIAIRRTNGSTKVCGIQHLLHYWPHLSYSLELERGLITALSKRSIPCENRKCNSPSKTNFAINMVMDPPLAARCSGKSPPLYLCHACSQKLVVDEFPSKCFKVILPTDAANRCRGNLPSLPSWCEEQPRPDIIYSDVLQQYEQILPSILTRLTA</sequence>
<dbReference type="PANTHER" id="PTHR21696:SF2">
    <property type="entry name" value="PROTEIN UNC-79 HOMOLOG"/>
    <property type="match status" value="1"/>
</dbReference>
<comment type="caution">
    <text evidence="1">The sequence shown here is derived from an EMBL/GenBank/DDBJ whole genome shotgun (WGS) entry which is preliminary data.</text>
</comment>
<dbReference type="EMBL" id="CAWYQH010000174">
    <property type="protein sequence ID" value="CAK8697862.1"/>
    <property type="molecule type" value="Genomic_DNA"/>
</dbReference>
<dbReference type="InterPro" id="IPR024855">
    <property type="entry name" value="UNC79"/>
</dbReference>
<proteinExistence type="predicted"/>
<dbReference type="Pfam" id="PF14776">
    <property type="entry name" value="UNC-79"/>
    <property type="match status" value="1"/>
</dbReference>
<dbReference type="Proteomes" id="UP001642483">
    <property type="component" value="Unassembled WGS sequence"/>
</dbReference>
<evidence type="ECO:0000313" key="1">
    <source>
        <dbReference type="EMBL" id="CAK8697862.1"/>
    </source>
</evidence>